<keyword evidence="4" id="KW-1185">Reference proteome</keyword>
<dbReference type="Pfam" id="PF05901">
    <property type="entry name" value="Excalibur"/>
    <property type="match status" value="1"/>
</dbReference>
<sequence>MGMASALVACEKDAGASKPTPGASDGVVAQAAKAGPPWMQLVDDADDTEGGKKVVVDVLKNDTLSPAGTPAAPFLGAVDESGYELTLHSKPRHGSAVVDGTRVTYTPSAAYVGEDDFMYEVKVKEFKGKPVGAKPVEGTAVVRVTMNTPAPSSAKKPAQKPTKKPLRKPARTTDGSGAAGTPKKTSGGTGFTYKNCAAVRAAGAAPIRTGQPGFGAHLDRDGDGVACER</sequence>
<dbReference type="Gene3D" id="2.60.40.3440">
    <property type="match status" value="1"/>
</dbReference>
<comment type="caution">
    <text evidence="3">The sequence shown here is derived from an EMBL/GenBank/DDBJ whole genome shotgun (WGS) entry which is preliminary data.</text>
</comment>
<feature type="domain" description="Excalibur calcium-binding" evidence="2">
    <location>
        <begin position="192"/>
        <end position="228"/>
    </location>
</feature>
<dbReference type="SMART" id="SM00894">
    <property type="entry name" value="Excalibur"/>
    <property type="match status" value="1"/>
</dbReference>
<feature type="compositionally biased region" description="Basic residues" evidence="1">
    <location>
        <begin position="157"/>
        <end position="170"/>
    </location>
</feature>
<reference evidence="3 4" key="1">
    <citation type="submission" date="2024-09" db="EMBL/GenBank/DDBJ databases">
        <authorList>
            <person name="Sun Q."/>
            <person name="Mori K."/>
        </authorList>
    </citation>
    <scope>NUCLEOTIDE SEQUENCE [LARGE SCALE GENOMIC DNA]</scope>
    <source>
        <strain evidence="3 4">JCM 4362</strain>
    </source>
</reference>
<evidence type="ECO:0000256" key="1">
    <source>
        <dbReference type="SAM" id="MobiDB-lite"/>
    </source>
</evidence>
<proteinExistence type="predicted"/>
<feature type="region of interest" description="Disordered" evidence="1">
    <location>
        <begin position="205"/>
        <end position="229"/>
    </location>
</feature>
<accession>A0ABV5PH55</accession>
<organism evidence="3 4">
    <name type="scientific">Streptomyces cremeus</name>
    <dbReference type="NCBI Taxonomy" id="66881"/>
    <lineage>
        <taxon>Bacteria</taxon>
        <taxon>Bacillati</taxon>
        <taxon>Actinomycetota</taxon>
        <taxon>Actinomycetes</taxon>
        <taxon>Kitasatosporales</taxon>
        <taxon>Streptomycetaceae</taxon>
        <taxon>Streptomyces</taxon>
    </lineage>
</organism>
<dbReference type="EMBL" id="JBHMCR010000010">
    <property type="protein sequence ID" value="MFB9522537.1"/>
    <property type="molecule type" value="Genomic_DNA"/>
</dbReference>
<gene>
    <name evidence="3" type="ORF">ACFFTU_21565</name>
</gene>
<dbReference type="Pfam" id="PF17963">
    <property type="entry name" value="Big_9"/>
    <property type="match status" value="1"/>
</dbReference>
<evidence type="ECO:0000313" key="4">
    <source>
        <dbReference type="Proteomes" id="UP001589718"/>
    </source>
</evidence>
<name>A0ABV5PH55_STRCM</name>
<evidence type="ECO:0000313" key="3">
    <source>
        <dbReference type="EMBL" id="MFB9522537.1"/>
    </source>
</evidence>
<feature type="region of interest" description="Disordered" evidence="1">
    <location>
        <begin position="147"/>
        <end position="190"/>
    </location>
</feature>
<feature type="compositionally biased region" description="Basic and acidic residues" evidence="1">
    <location>
        <begin position="217"/>
        <end position="229"/>
    </location>
</feature>
<evidence type="ECO:0000259" key="2">
    <source>
        <dbReference type="SMART" id="SM00894"/>
    </source>
</evidence>
<dbReference type="InterPro" id="IPR008613">
    <property type="entry name" value="Excalibur_Ca-bd_domain"/>
</dbReference>
<protein>
    <submittedName>
        <fullName evidence="3">Excalibur calcium-binding domain-containing protein</fullName>
    </submittedName>
</protein>
<dbReference type="Proteomes" id="UP001589718">
    <property type="component" value="Unassembled WGS sequence"/>
</dbReference>